<gene>
    <name evidence="4" type="ORF">GCM10007859_11260</name>
</gene>
<keyword evidence="5" id="KW-1185">Reference proteome</keyword>
<protein>
    <submittedName>
        <fullName evidence="4">Molecular chaperone Hsp20</fullName>
    </submittedName>
</protein>
<dbReference type="SUPFAM" id="SSF49764">
    <property type="entry name" value="HSP20-like chaperones"/>
    <property type="match status" value="1"/>
</dbReference>
<evidence type="ECO:0000256" key="2">
    <source>
        <dbReference type="RuleBase" id="RU003616"/>
    </source>
</evidence>
<dbReference type="PANTHER" id="PTHR11527">
    <property type="entry name" value="HEAT-SHOCK PROTEIN 20 FAMILY MEMBER"/>
    <property type="match status" value="1"/>
</dbReference>
<feature type="domain" description="SHSP" evidence="3">
    <location>
        <begin position="41"/>
        <end position="155"/>
    </location>
</feature>
<comment type="caution">
    <text evidence="4">The sequence shown here is derived from an EMBL/GenBank/DDBJ whole genome shotgun (WGS) entry which is preliminary data.</text>
</comment>
<dbReference type="Gene3D" id="2.60.40.790">
    <property type="match status" value="1"/>
</dbReference>
<organism evidence="4 5">
    <name type="scientific">Brevundimonas denitrificans</name>
    <dbReference type="NCBI Taxonomy" id="1443434"/>
    <lineage>
        <taxon>Bacteria</taxon>
        <taxon>Pseudomonadati</taxon>
        <taxon>Pseudomonadota</taxon>
        <taxon>Alphaproteobacteria</taxon>
        <taxon>Caulobacterales</taxon>
        <taxon>Caulobacteraceae</taxon>
        <taxon>Brevundimonas</taxon>
    </lineage>
</organism>
<name>A0ABQ6BJ65_9CAUL</name>
<dbReference type="RefSeq" id="WP_284221968.1">
    <property type="nucleotide sequence ID" value="NZ_BSOY01000018.1"/>
</dbReference>
<proteinExistence type="inferred from homology"/>
<reference evidence="5" key="1">
    <citation type="journal article" date="2019" name="Int. J. Syst. Evol. Microbiol.">
        <title>The Global Catalogue of Microorganisms (GCM) 10K type strain sequencing project: providing services to taxonomists for standard genome sequencing and annotation.</title>
        <authorList>
            <consortium name="The Broad Institute Genomics Platform"/>
            <consortium name="The Broad Institute Genome Sequencing Center for Infectious Disease"/>
            <person name="Wu L."/>
            <person name="Ma J."/>
        </authorList>
    </citation>
    <scope>NUCLEOTIDE SEQUENCE [LARGE SCALE GENOMIC DNA]</scope>
    <source>
        <strain evidence="5">NBRC 110107</strain>
    </source>
</reference>
<evidence type="ECO:0000313" key="4">
    <source>
        <dbReference type="EMBL" id="GLS01115.1"/>
    </source>
</evidence>
<evidence type="ECO:0000313" key="5">
    <source>
        <dbReference type="Proteomes" id="UP001156921"/>
    </source>
</evidence>
<dbReference type="InterPro" id="IPR031107">
    <property type="entry name" value="Small_HSP"/>
</dbReference>
<evidence type="ECO:0000259" key="3">
    <source>
        <dbReference type="PROSITE" id="PS01031"/>
    </source>
</evidence>
<dbReference type="Proteomes" id="UP001156921">
    <property type="component" value="Unassembled WGS sequence"/>
</dbReference>
<dbReference type="EMBL" id="BSOY01000018">
    <property type="protein sequence ID" value="GLS01115.1"/>
    <property type="molecule type" value="Genomic_DNA"/>
</dbReference>
<dbReference type="InterPro" id="IPR008978">
    <property type="entry name" value="HSP20-like_chaperone"/>
</dbReference>
<dbReference type="PROSITE" id="PS01031">
    <property type="entry name" value="SHSP"/>
    <property type="match status" value="1"/>
</dbReference>
<dbReference type="InterPro" id="IPR002068">
    <property type="entry name" value="A-crystallin/Hsp20_dom"/>
</dbReference>
<comment type="similarity">
    <text evidence="1 2">Belongs to the small heat shock protein (HSP20) family.</text>
</comment>
<accession>A0ABQ6BJ65</accession>
<sequence length="155" mass="16752">MTAQSKPVATTSPVRGVAPFFAPLQREFDRVLADFSGFDLSDVLGPSPRMDMREVDGGVELTVELPGMTEDDVHIDLEDDVLTVSGEKKSSTETRDKGFRMVERRYGSFSRSVRLPAPVKADGIKAALKQGVLTVTAPLDADASSRKISIPIKSA</sequence>
<dbReference type="Pfam" id="PF00011">
    <property type="entry name" value="HSP20"/>
    <property type="match status" value="1"/>
</dbReference>
<evidence type="ECO:0000256" key="1">
    <source>
        <dbReference type="PROSITE-ProRule" id="PRU00285"/>
    </source>
</evidence>
<dbReference type="CDD" id="cd06464">
    <property type="entry name" value="ACD_sHsps-like"/>
    <property type="match status" value="1"/>
</dbReference>